<dbReference type="GO" id="GO:0006164">
    <property type="term" value="P:purine nucleotide biosynthetic process"/>
    <property type="evidence" value="ECO:0007669"/>
    <property type="project" value="UniProtKB-KW"/>
</dbReference>
<dbReference type="Pfam" id="PF02882">
    <property type="entry name" value="THF_DHG_CYH_C"/>
    <property type="match status" value="1"/>
</dbReference>
<evidence type="ECO:0000256" key="4">
    <source>
        <dbReference type="ARBA" id="ARBA00022755"/>
    </source>
</evidence>
<dbReference type="Proteomes" id="UP000736328">
    <property type="component" value="Unassembled WGS sequence"/>
</dbReference>
<accession>A0A933IAT9</accession>
<dbReference type="GO" id="GO:0009086">
    <property type="term" value="P:methionine biosynthetic process"/>
    <property type="evidence" value="ECO:0007669"/>
    <property type="project" value="UniProtKB-KW"/>
</dbReference>
<dbReference type="InterPro" id="IPR036291">
    <property type="entry name" value="NAD(P)-bd_dom_sf"/>
</dbReference>
<keyword evidence="6 11" id="KW-0521">NADP</keyword>
<comment type="catalytic activity">
    <reaction evidence="11">
        <text>(6R)-5,10-methenyltetrahydrofolate + H2O = (6R)-10-formyltetrahydrofolate + H(+)</text>
        <dbReference type="Rhea" id="RHEA:23700"/>
        <dbReference type="ChEBI" id="CHEBI:15377"/>
        <dbReference type="ChEBI" id="CHEBI:15378"/>
        <dbReference type="ChEBI" id="CHEBI:57455"/>
        <dbReference type="ChEBI" id="CHEBI:195366"/>
        <dbReference type="EC" id="3.5.4.9"/>
    </reaction>
</comment>
<evidence type="ECO:0000256" key="7">
    <source>
        <dbReference type="ARBA" id="ARBA00023002"/>
    </source>
</evidence>
<comment type="similarity">
    <text evidence="11">Belongs to the tetrahydrofolate dehydrogenase/cyclohydrolase family.</text>
</comment>
<evidence type="ECO:0000256" key="10">
    <source>
        <dbReference type="ARBA" id="ARBA00023268"/>
    </source>
</evidence>
<feature type="domain" description="Tetrahydrofolate dehydrogenase/cyclohydrolase catalytic" evidence="12">
    <location>
        <begin position="5"/>
        <end position="119"/>
    </location>
</feature>
<keyword evidence="11" id="KW-0028">Amino-acid biosynthesis</keyword>
<evidence type="ECO:0000256" key="1">
    <source>
        <dbReference type="ARBA" id="ARBA00004777"/>
    </source>
</evidence>
<keyword evidence="8 11" id="KW-0368">Histidine biosynthesis</keyword>
<keyword evidence="9 11" id="KW-0486">Methionine biosynthesis</keyword>
<dbReference type="FunFam" id="3.40.50.720:FF:000189">
    <property type="entry name" value="Bifunctional protein FolD"/>
    <property type="match status" value="1"/>
</dbReference>
<keyword evidence="4 11" id="KW-0658">Purine biosynthesis</keyword>
<feature type="binding site" evidence="11">
    <location>
        <position position="234"/>
    </location>
    <ligand>
        <name>NADP(+)</name>
        <dbReference type="ChEBI" id="CHEBI:58349"/>
    </ligand>
</feature>
<evidence type="ECO:0000256" key="6">
    <source>
        <dbReference type="ARBA" id="ARBA00022857"/>
    </source>
</evidence>
<dbReference type="EMBL" id="JACQXR010000014">
    <property type="protein sequence ID" value="MBI4725874.1"/>
    <property type="molecule type" value="Genomic_DNA"/>
</dbReference>
<dbReference type="GO" id="GO:0035999">
    <property type="term" value="P:tetrahydrofolate interconversion"/>
    <property type="evidence" value="ECO:0007669"/>
    <property type="project" value="UniProtKB-UniRule"/>
</dbReference>
<comment type="caution">
    <text evidence="14">The sequence shown here is derived from an EMBL/GenBank/DDBJ whole genome shotgun (WGS) entry which is preliminary data.</text>
</comment>
<dbReference type="InterPro" id="IPR020630">
    <property type="entry name" value="THF_DH/CycHdrlase_cat_dom"/>
</dbReference>
<dbReference type="GO" id="GO:0005829">
    <property type="term" value="C:cytosol"/>
    <property type="evidence" value="ECO:0007669"/>
    <property type="project" value="TreeGrafter"/>
</dbReference>
<feature type="binding site" evidence="11">
    <location>
        <begin position="164"/>
        <end position="166"/>
    </location>
    <ligand>
        <name>NADP(+)</name>
        <dbReference type="ChEBI" id="CHEBI:58349"/>
    </ligand>
</feature>
<dbReference type="InterPro" id="IPR046346">
    <property type="entry name" value="Aminoacid_DH-like_N_sf"/>
</dbReference>
<keyword evidence="5 11" id="KW-0378">Hydrolase</keyword>
<evidence type="ECO:0000256" key="11">
    <source>
        <dbReference type="HAMAP-Rule" id="MF_01576"/>
    </source>
</evidence>
<evidence type="ECO:0000256" key="8">
    <source>
        <dbReference type="ARBA" id="ARBA00023102"/>
    </source>
</evidence>
<dbReference type="EC" id="1.5.1.5" evidence="11"/>
<dbReference type="InterPro" id="IPR000672">
    <property type="entry name" value="THF_DH/CycHdrlase"/>
</dbReference>
<dbReference type="PANTHER" id="PTHR48099">
    <property type="entry name" value="C-1-TETRAHYDROFOLATE SYNTHASE, CYTOPLASMIC-RELATED"/>
    <property type="match status" value="1"/>
</dbReference>
<comment type="function">
    <text evidence="11">Catalyzes the oxidation of 5,10-methylenetetrahydrofolate to 5,10-methenyltetrahydrofolate and then the hydrolysis of 5,10-methenyltetrahydrofolate to 10-formyltetrahydrofolate.</text>
</comment>
<keyword evidence="10 11" id="KW-0511">Multifunctional enzyme</keyword>
<comment type="subunit">
    <text evidence="2 11">Homodimer.</text>
</comment>
<comment type="caution">
    <text evidence="11">Lacks conserved residue(s) required for the propagation of feature annotation.</text>
</comment>
<dbReference type="GO" id="GO:0000105">
    <property type="term" value="P:L-histidine biosynthetic process"/>
    <property type="evidence" value="ECO:0007669"/>
    <property type="project" value="UniProtKB-KW"/>
</dbReference>
<dbReference type="GO" id="GO:0004477">
    <property type="term" value="F:methenyltetrahydrofolate cyclohydrolase activity"/>
    <property type="evidence" value="ECO:0007669"/>
    <property type="project" value="UniProtKB-UniRule"/>
</dbReference>
<protein>
    <recommendedName>
        <fullName evidence="11">Bifunctional protein FolD</fullName>
    </recommendedName>
    <domain>
        <recommendedName>
            <fullName evidence="11">Methylenetetrahydrofolate dehydrogenase</fullName>
            <ecNumber evidence="11">1.5.1.5</ecNumber>
        </recommendedName>
    </domain>
    <domain>
        <recommendedName>
            <fullName evidence="11">Methenyltetrahydrofolate cyclohydrolase</fullName>
            <ecNumber evidence="11">3.5.4.9</ecNumber>
        </recommendedName>
    </domain>
</protein>
<keyword evidence="3 11" id="KW-0554">One-carbon metabolism</keyword>
<evidence type="ECO:0000256" key="5">
    <source>
        <dbReference type="ARBA" id="ARBA00022801"/>
    </source>
</evidence>
<dbReference type="Pfam" id="PF00763">
    <property type="entry name" value="THF_DHG_CYH"/>
    <property type="match status" value="1"/>
</dbReference>
<comment type="catalytic activity">
    <reaction evidence="11">
        <text>(6R)-5,10-methylene-5,6,7,8-tetrahydrofolate + NADP(+) = (6R)-5,10-methenyltetrahydrofolate + NADPH</text>
        <dbReference type="Rhea" id="RHEA:22812"/>
        <dbReference type="ChEBI" id="CHEBI:15636"/>
        <dbReference type="ChEBI" id="CHEBI:57455"/>
        <dbReference type="ChEBI" id="CHEBI:57783"/>
        <dbReference type="ChEBI" id="CHEBI:58349"/>
        <dbReference type="EC" id="1.5.1.5"/>
    </reaction>
</comment>
<evidence type="ECO:0000259" key="12">
    <source>
        <dbReference type="Pfam" id="PF00763"/>
    </source>
</evidence>
<evidence type="ECO:0000259" key="13">
    <source>
        <dbReference type="Pfam" id="PF02882"/>
    </source>
</evidence>
<feature type="domain" description="Tetrahydrofolate dehydrogenase/cyclohydrolase NAD(P)-binding" evidence="13">
    <location>
        <begin position="138"/>
        <end position="287"/>
    </location>
</feature>
<dbReference type="SUPFAM" id="SSF53223">
    <property type="entry name" value="Aminoacid dehydrogenase-like, N-terminal domain"/>
    <property type="match status" value="1"/>
</dbReference>
<reference evidence="14" key="1">
    <citation type="submission" date="2020-07" db="EMBL/GenBank/DDBJ databases">
        <title>Huge and variable diversity of episymbiotic CPR bacteria and DPANN archaea in groundwater ecosystems.</title>
        <authorList>
            <person name="He C.Y."/>
            <person name="Keren R."/>
            <person name="Whittaker M."/>
            <person name="Farag I.F."/>
            <person name="Doudna J."/>
            <person name="Cate J.H.D."/>
            <person name="Banfield J.F."/>
        </authorList>
    </citation>
    <scope>NUCLEOTIDE SEQUENCE</scope>
    <source>
        <strain evidence="14">NC_groundwater_1520_Pr4_B-0.1um_53_5</strain>
    </source>
</reference>
<dbReference type="CDD" id="cd01080">
    <property type="entry name" value="NAD_bind_m-THF_DH_Cyclohyd"/>
    <property type="match status" value="1"/>
</dbReference>
<dbReference type="EC" id="3.5.4.9" evidence="11"/>
<dbReference type="SUPFAM" id="SSF51735">
    <property type="entry name" value="NAD(P)-binding Rossmann-fold domains"/>
    <property type="match status" value="1"/>
</dbReference>
<dbReference type="GO" id="GO:0004488">
    <property type="term" value="F:methylenetetrahydrofolate dehydrogenase (NADP+) activity"/>
    <property type="evidence" value="ECO:0007669"/>
    <property type="project" value="UniProtKB-UniRule"/>
</dbReference>
<evidence type="ECO:0000256" key="9">
    <source>
        <dbReference type="ARBA" id="ARBA00023167"/>
    </source>
</evidence>
<dbReference type="AlphaFoldDB" id="A0A933IAT9"/>
<evidence type="ECO:0000313" key="14">
    <source>
        <dbReference type="EMBL" id="MBI4725874.1"/>
    </source>
</evidence>
<dbReference type="HAMAP" id="MF_01576">
    <property type="entry name" value="THF_DHG_CYH"/>
    <property type="match status" value="1"/>
</dbReference>
<sequence length="296" mass="31292">MAIIIDGKKIAADIRHEVAAEVSALKGQGTEPHLAVIIVGSDPASQVYVRNKHQDCEEVGICSSVIELPADTTQAQLLDKIKELNNDKTVHGILVQSPLPKGLSEEQAFQSISPLKDVDCFHPENVGLMTLGRPRFLPCTPAGVIELLVRTGIEISGKYIVIVGRSNIVGKPLANMLLQKAKNGNATVTVCHTGTKGLAYYTKQADIVIAAAGSPGMITGSMLNNNCVVIDVGVNQVADLSKKSGVRLTGDVDFESASKIASYITPVPGGVGPMTRAMLLKNTVKAAGLNRLKSKH</sequence>
<keyword evidence="7 11" id="KW-0560">Oxidoreductase</keyword>
<comment type="pathway">
    <text evidence="1 11">One-carbon metabolism; tetrahydrofolate interconversion.</text>
</comment>
<proteinExistence type="inferred from homology"/>
<evidence type="ECO:0000313" key="15">
    <source>
        <dbReference type="Proteomes" id="UP000736328"/>
    </source>
</evidence>
<dbReference type="Gene3D" id="3.40.50.720">
    <property type="entry name" value="NAD(P)-binding Rossmann-like Domain"/>
    <property type="match status" value="1"/>
</dbReference>
<evidence type="ECO:0000256" key="3">
    <source>
        <dbReference type="ARBA" id="ARBA00022563"/>
    </source>
</evidence>
<dbReference type="Gene3D" id="3.40.50.10860">
    <property type="entry name" value="Leucine Dehydrogenase, chain A, domain 1"/>
    <property type="match status" value="1"/>
</dbReference>
<dbReference type="PRINTS" id="PR00085">
    <property type="entry name" value="THFDHDRGNASE"/>
</dbReference>
<evidence type="ECO:0000256" key="2">
    <source>
        <dbReference type="ARBA" id="ARBA00011738"/>
    </source>
</evidence>
<name>A0A933IAT9_UNCT6</name>
<dbReference type="PANTHER" id="PTHR48099:SF5">
    <property type="entry name" value="C-1-TETRAHYDROFOLATE SYNTHASE, CYTOPLASMIC"/>
    <property type="match status" value="1"/>
</dbReference>
<gene>
    <name evidence="11" type="primary">folD</name>
    <name evidence="14" type="ORF">HY768_01385</name>
</gene>
<dbReference type="InterPro" id="IPR020631">
    <property type="entry name" value="THF_DH/CycHdrlase_NAD-bd_dom"/>
</dbReference>
<dbReference type="FunFam" id="3.40.50.10860:FF:000005">
    <property type="entry name" value="C-1-tetrahydrofolate synthase, cytoplasmic, putative"/>
    <property type="match status" value="1"/>
</dbReference>
<organism evidence="14 15">
    <name type="scientific">candidate division TA06 bacterium</name>
    <dbReference type="NCBI Taxonomy" id="2250710"/>
    <lineage>
        <taxon>Bacteria</taxon>
        <taxon>Bacteria division TA06</taxon>
    </lineage>
</organism>